<feature type="compositionally biased region" description="Gly residues" evidence="3">
    <location>
        <begin position="326"/>
        <end position="341"/>
    </location>
</feature>
<evidence type="ECO:0000313" key="5">
    <source>
        <dbReference type="EMBL" id="THH23238.1"/>
    </source>
</evidence>
<dbReference type="SUPFAM" id="SSF54495">
    <property type="entry name" value="UBC-like"/>
    <property type="match status" value="1"/>
</dbReference>
<organism evidence="5 6">
    <name type="scientific">Antrodiella citrinella</name>
    <dbReference type="NCBI Taxonomy" id="2447956"/>
    <lineage>
        <taxon>Eukaryota</taxon>
        <taxon>Fungi</taxon>
        <taxon>Dikarya</taxon>
        <taxon>Basidiomycota</taxon>
        <taxon>Agaricomycotina</taxon>
        <taxon>Agaricomycetes</taxon>
        <taxon>Polyporales</taxon>
        <taxon>Steccherinaceae</taxon>
        <taxon>Antrodiella</taxon>
    </lineage>
</organism>
<keyword evidence="2" id="KW-0833">Ubl conjugation pathway</keyword>
<sequence>MPRKRSATVTKPSPEPPQKRSKQVDPAARDDVNELLEEDEPLESVLARIKQQEDSEAFALKLDAELNGGAGPSHFGTPIFLDEDDDQEIFAFNGGGEDEDDDEDAIAYNYGYEDEDDVFETYDEEDEIFAKQNAQEWANEHSVGSNEDVFEDAMEIDDPPLPLTPPPVSRCKDKGKKKQDVEPAPLPERSLPSPVAEIGTPSPEQQDLLQYRNLFRCIRKCTKCGEDIVSPRGFVRAIALFEALGGFDRIYLGDQMNSEKRAKEAAAKRRTEVGSVGPGGTGYGGGGRGGGMPLGSSYAWGDDSSDDEWGTAEHPLYSYSSRGRGRGNGNGNRGRGGGGGQPSSTTSSARVTAAHWDEVIVRAMSTITMILPAPNSDNAQTYDMIPHSSISSLLLMSKLPELLGTLLRNDSITDWTARSDVYSAMLALLKRFADHEYTMQILIGQRWEMKKSCGLEEWIWDDGDITYQSEGSPPKPVIATPLYRHFKKVTQQCEAFMTGASQMLGDEDGGEETEKIVQSTSLCGDMLATRADIERAMTVMGKDPEAIANGTPEPPADAEAEDGSASTSSQNGTAANGKGKAKGKGRPPDVDVDRAYRQRCEQLAFSHVDIPNTTLAQHYHYATQVTASANATRNPKDRLHLIKELAVMATSLPPGIWVRVDETRNDVIKVMIAGPEGTPYSDGLFEFDCFLPIEYPHKPPLMNLRTTGGGRVRFNPNLYNCGKVCLSLLGTWAGRPEEMWFPGKSTLLQVFVSIQSMILIDLPYFNEPGFGQANAANPQSQSYNKNVCLQTMRWAIVDWLKDEHKDGIWGDVIAFHFTILENKIRARYVFDPPSLSLSSAHPTNLTPPSLRIQVSAKQDRTFHAYTTAPTYASASNFDQHMLMHFSHTMIEGMAGMGRGARGRGKAVQVEGGIDLVAMWEEGVTRVRAWEQPEDSLEVGV</sequence>
<accession>A0A4S4MEC2</accession>
<evidence type="ECO:0000313" key="6">
    <source>
        <dbReference type="Proteomes" id="UP000308730"/>
    </source>
</evidence>
<feature type="region of interest" description="Disordered" evidence="3">
    <location>
        <begin position="155"/>
        <end position="204"/>
    </location>
</feature>
<dbReference type="InterPro" id="IPR000608">
    <property type="entry name" value="UBC"/>
</dbReference>
<evidence type="ECO:0000256" key="1">
    <source>
        <dbReference type="ARBA" id="ARBA00022679"/>
    </source>
</evidence>
<dbReference type="InterPro" id="IPR016135">
    <property type="entry name" value="UBQ-conjugating_enzyme/RWD"/>
</dbReference>
<feature type="region of interest" description="Disordered" evidence="3">
    <location>
        <begin position="1"/>
        <end position="40"/>
    </location>
</feature>
<dbReference type="Gene3D" id="3.10.110.10">
    <property type="entry name" value="Ubiquitin Conjugating Enzyme"/>
    <property type="match status" value="1"/>
</dbReference>
<comment type="caution">
    <text evidence="5">The sequence shown here is derived from an EMBL/GenBank/DDBJ whole genome shotgun (WGS) entry which is preliminary data.</text>
</comment>
<feature type="domain" description="UBC core" evidence="4">
    <location>
        <begin position="636"/>
        <end position="796"/>
    </location>
</feature>
<dbReference type="CDD" id="cd23810">
    <property type="entry name" value="UBCc_BIRC6"/>
    <property type="match status" value="1"/>
</dbReference>
<dbReference type="AlphaFoldDB" id="A0A4S4MEC2"/>
<dbReference type="Proteomes" id="UP000308730">
    <property type="component" value="Unassembled WGS sequence"/>
</dbReference>
<feature type="compositionally biased region" description="Pro residues" evidence="3">
    <location>
        <begin position="159"/>
        <end position="168"/>
    </location>
</feature>
<feature type="compositionally biased region" description="Gly residues" evidence="3">
    <location>
        <begin position="276"/>
        <end position="289"/>
    </location>
</feature>
<dbReference type="GO" id="GO:0016740">
    <property type="term" value="F:transferase activity"/>
    <property type="evidence" value="ECO:0007669"/>
    <property type="project" value="UniProtKB-KW"/>
</dbReference>
<feature type="region of interest" description="Disordered" evidence="3">
    <location>
        <begin position="311"/>
        <end position="351"/>
    </location>
</feature>
<dbReference type="PANTHER" id="PTHR46116:SF39">
    <property type="entry name" value="BACULOVIRAL IAP REPEAT-CONTAINING PROTEIN 6"/>
    <property type="match status" value="1"/>
</dbReference>
<proteinExistence type="predicted"/>
<protein>
    <recommendedName>
        <fullName evidence="4">UBC core domain-containing protein</fullName>
    </recommendedName>
</protein>
<reference evidence="5 6" key="1">
    <citation type="submission" date="2019-02" db="EMBL/GenBank/DDBJ databases">
        <title>Genome sequencing of the rare red list fungi Antrodiella citrinella (Flaviporus citrinellus).</title>
        <authorList>
            <person name="Buettner E."/>
            <person name="Kellner H."/>
        </authorList>
    </citation>
    <scope>NUCLEOTIDE SEQUENCE [LARGE SCALE GENOMIC DNA]</scope>
    <source>
        <strain evidence="5 6">DSM 108506</strain>
    </source>
</reference>
<feature type="compositionally biased region" description="Polar residues" evidence="3">
    <location>
        <begin position="564"/>
        <end position="573"/>
    </location>
</feature>
<dbReference type="PROSITE" id="PS50127">
    <property type="entry name" value="UBC_2"/>
    <property type="match status" value="1"/>
</dbReference>
<evidence type="ECO:0000256" key="3">
    <source>
        <dbReference type="SAM" id="MobiDB-lite"/>
    </source>
</evidence>
<evidence type="ECO:0000256" key="2">
    <source>
        <dbReference type="ARBA" id="ARBA00022786"/>
    </source>
</evidence>
<evidence type="ECO:0000259" key="4">
    <source>
        <dbReference type="PROSITE" id="PS50127"/>
    </source>
</evidence>
<dbReference type="EMBL" id="SGPM01000376">
    <property type="protein sequence ID" value="THH23238.1"/>
    <property type="molecule type" value="Genomic_DNA"/>
</dbReference>
<dbReference type="SMART" id="SM00212">
    <property type="entry name" value="UBCc"/>
    <property type="match status" value="1"/>
</dbReference>
<name>A0A4S4MEC2_9APHY</name>
<dbReference type="OrthoDB" id="47801at2759"/>
<gene>
    <name evidence="5" type="ORF">EUX98_g7941</name>
</gene>
<feature type="region of interest" description="Disordered" evidence="3">
    <location>
        <begin position="262"/>
        <end position="289"/>
    </location>
</feature>
<dbReference type="Pfam" id="PF00179">
    <property type="entry name" value="UQ_con"/>
    <property type="match status" value="1"/>
</dbReference>
<dbReference type="PANTHER" id="PTHR46116">
    <property type="entry name" value="(E3-INDEPENDENT) E2 UBIQUITIN-CONJUGATING ENZYME"/>
    <property type="match status" value="1"/>
</dbReference>
<keyword evidence="1" id="KW-0808">Transferase</keyword>
<feature type="region of interest" description="Disordered" evidence="3">
    <location>
        <begin position="544"/>
        <end position="591"/>
    </location>
</feature>
<feature type="compositionally biased region" description="Basic and acidic residues" evidence="3">
    <location>
        <begin position="262"/>
        <end position="272"/>
    </location>
</feature>
<keyword evidence="6" id="KW-1185">Reference proteome</keyword>